<dbReference type="NCBIfam" id="TIGR01369">
    <property type="entry name" value="CPSaseII_lrg"/>
    <property type="match status" value="1"/>
</dbReference>
<feature type="binding site" evidence="19">
    <location>
        <position position="304"/>
    </location>
    <ligand>
        <name>Mg(2+)</name>
        <dbReference type="ChEBI" id="CHEBI:18420"/>
        <label>2</label>
    </ligand>
</feature>
<evidence type="ECO:0000256" key="6">
    <source>
        <dbReference type="ARBA" id="ARBA00022598"/>
    </source>
</evidence>
<comment type="pathway">
    <text evidence="2 19">Pyrimidine metabolism; UMP biosynthesis via de novo pathway; (S)-dihydroorotate from bicarbonate: step 1/3.</text>
</comment>
<dbReference type="SMART" id="SM01096">
    <property type="entry name" value="CPSase_L_D3"/>
    <property type="match status" value="1"/>
</dbReference>
<keyword evidence="14" id="KW-0464">Manganese</keyword>
<keyword evidence="13 19" id="KW-0665">Pyrimidine biosynthesis</keyword>
<feature type="binding site" evidence="19">
    <location>
        <position position="247"/>
    </location>
    <ligand>
        <name>ATP</name>
        <dbReference type="ChEBI" id="CHEBI:30616"/>
        <label>1</label>
    </ligand>
</feature>
<feature type="binding site" evidence="19">
    <location>
        <position position="134"/>
    </location>
    <ligand>
        <name>ATP</name>
        <dbReference type="ChEBI" id="CHEBI:30616"/>
        <label>1</label>
    </ligand>
</feature>
<dbReference type="PANTHER" id="PTHR11405:SF53">
    <property type="entry name" value="CARBAMOYL-PHOSPHATE SYNTHASE [AMMONIA], MITOCHONDRIAL"/>
    <property type="match status" value="1"/>
</dbReference>
<dbReference type="InterPro" id="IPR016185">
    <property type="entry name" value="PreATP-grasp_dom_sf"/>
</dbReference>
<dbReference type="UniPathway" id="UPA00070">
    <property type="reaction ID" value="UER00115"/>
</dbReference>
<comment type="cofactor">
    <cofactor evidence="19">
        <name>Mg(2+)</name>
        <dbReference type="ChEBI" id="CHEBI:18420"/>
    </cofactor>
    <cofactor evidence="19">
        <name>Mn(2+)</name>
        <dbReference type="ChEBI" id="CHEBI:29035"/>
    </cofactor>
    <text evidence="19">Binds 4 Mg(2+) or Mn(2+) ions per subunit.</text>
</comment>
<dbReference type="PROSITE" id="PS51257">
    <property type="entry name" value="PROKAR_LIPOPROTEIN"/>
    <property type="match status" value="1"/>
</dbReference>
<feature type="binding site" evidence="19">
    <location>
        <position position="802"/>
    </location>
    <ligand>
        <name>ATP</name>
        <dbReference type="ChEBI" id="CHEBI:30616"/>
        <label>2</label>
    </ligand>
</feature>
<comment type="function">
    <text evidence="17 19">Large subunit of the glutamine-dependent carbamoyl phosphate synthetase (CPSase). CPSase catalyzes the formation of carbamoyl phosphate from the ammonia moiety of glutamine, carbonate, and phosphate donated by ATP, constituting the first step of 2 biosynthetic pathways, one leading to arginine and/or urea and the other to pyrimidine nucleotides. The large subunit (synthetase) binds the substrates ammonia (free or transferred from glutamine from the small subunit), hydrogencarbonate and ATP and carries out an ATP-coupled ligase reaction, activating hydrogencarbonate by forming carboxy phosphate which reacts with ammonia to form carbamoyl phosphate.</text>
</comment>
<dbReference type="GO" id="GO:0044205">
    <property type="term" value="P:'de novo' UMP biosynthetic process"/>
    <property type="evidence" value="ECO:0007669"/>
    <property type="project" value="UniProtKB-UniRule"/>
</dbReference>
<evidence type="ECO:0000256" key="3">
    <source>
        <dbReference type="ARBA" id="ARBA00005077"/>
    </source>
</evidence>
<proteinExistence type="inferred from homology"/>
<evidence type="ECO:0000259" key="20">
    <source>
        <dbReference type="PROSITE" id="PS50975"/>
    </source>
</evidence>
<feature type="binding site" evidence="19">
    <location>
        <position position="220"/>
    </location>
    <ligand>
        <name>ATP</name>
        <dbReference type="ChEBI" id="CHEBI:30616"/>
        <label>1</label>
    </ligand>
</feature>
<evidence type="ECO:0000256" key="18">
    <source>
        <dbReference type="ARBA" id="ARBA00062056"/>
    </source>
</evidence>
<keyword evidence="5 19" id="KW-0055">Arginine biosynthesis</keyword>
<dbReference type="Gene3D" id="3.40.50.20">
    <property type="match status" value="2"/>
</dbReference>
<dbReference type="GO" id="GO:0006541">
    <property type="term" value="P:glutamine metabolic process"/>
    <property type="evidence" value="ECO:0007669"/>
    <property type="project" value="TreeGrafter"/>
</dbReference>
<comment type="pathway">
    <text evidence="3 19">Amino-acid biosynthesis; L-arginine biosynthesis; carbamoyl phosphate from bicarbonate: step 1/1.</text>
</comment>
<feature type="binding site" evidence="19">
    <location>
        <position position="304"/>
    </location>
    <ligand>
        <name>Mg(2+)</name>
        <dbReference type="ChEBI" id="CHEBI:18420"/>
        <label>1</label>
    </ligand>
</feature>
<dbReference type="GO" id="GO:0046872">
    <property type="term" value="F:metal ion binding"/>
    <property type="evidence" value="ECO:0007669"/>
    <property type="project" value="UniProtKB-KW"/>
</dbReference>
<dbReference type="InterPro" id="IPR011607">
    <property type="entry name" value="MGS-like_dom"/>
</dbReference>
<dbReference type="SMART" id="SM00851">
    <property type="entry name" value="MGS"/>
    <property type="match status" value="1"/>
</dbReference>
<evidence type="ECO:0000256" key="13">
    <source>
        <dbReference type="ARBA" id="ARBA00022975"/>
    </source>
</evidence>
<dbReference type="Gene3D" id="1.10.1030.10">
    <property type="entry name" value="Carbamoyl-phosphate synthetase, large subunit oligomerisation domain"/>
    <property type="match status" value="1"/>
</dbReference>
<evidence type="ECO:0000256" key="16">
    <source>
        <dbReference type="ARBA" id="ARBA00048816"/>
    </source>
</evidence>
<dbReference type="NCBIfam" id="NF009455">
    <property type="entry name" value="PRK12815.1"/>
    <property type="match status" value="1"/>
</dbReference>
<feature type="binding site" evidence="19">
    <location>
        <position position="290"/>
    </location>
    <ligand>
        <name>ATP</name>
        <dbReference type="ChEBI" id="CHEBI:30616"/>
        <label>1</label>
    </ligand>
</feature>
<feature type="binding site" evidence="19">
    <location>
        <position position="304"/>
    </location>
    <ligand>
        <name>Mn(2+)</name>
        <dbReference type="ChEBI" id="CHEBI:29035"/>
        <label>2</label>
    </ligand>
</feature>
<dbReference type="FunFam" id="1.10.1030.10:FF:000002">
    <property type="entry name" value="Carbamoyl-phosphate synthase large chain"/>
    <property type="match status" value="1"/>
</dbReference>
<feature type="binding site" evidence="19">
    <location>
        <position position="304"/>
    </location>
    <ligand>
        <name>ATP</name>
        <dbReference type="ChEBI" id="CHEBI:30616"/>
        <label>1</label>
    </ligand>
</feature>
<feature type="binding site" evidence="19">
    <location>
        <position position="174"/>
    </location>
    <ligand>
        <name>ATP</name>
        <dbReference type="ChEBI" id="CHEBI:30616"/>
        <label>1</label>
    </ligand>
</feature>
<dbReference type="KEGG" id="msar:MSAR_44820"/>
<feature type="binding site" evidence="19">
    <location>
        <position position="800"/>
    </location>
    <ligand>
        <name>ATP</name>
        <dbReference type="ChEBI" id="CHEBI:30616"/>
        <label>2</label>
    </ligand>
</feature>
<comment type="similarity">
    <text evidence="4 19">Belongs to the CarB family.</text>
</comment>
<dbReference type="NCBIfam" id="NF003671">
    <property type="entry name" value="PRK05294.1"/>
    <property type="match status" value="1"/>
</dbReference>
<keyword evidence="12" id="KW-0460">Magnesium</keyword>
<feature type="binding site" evidence="19">
    <location>
        <position position="855"/>
    </location>
    <ligand>
        <name>ATP</name>
        <dbReference type="ChEBI" id="CHEBI:30616"/>
        <label>2</label>
    </ligand>
</feature>
<dbReference type="HAMAP" id="MF_01210_B">
    <property type="entry name" value="CPSase_L_chain_B"/>
    <property type="match status" value="1"/>
</dbReference>
<evidence type="ECO:0000256" key="2">
    <source>
        <dbReference type="ARBA" id="ARBA00004812"/>
    </source>
</evidence>
<feature type="binding site" evidence="19">
    <location>
        <position position="803"/>
    </location>
    <ligand>
        <name>ATP</name>
        <dbReference type="ChEBI" id="CHEBI:30616"/>
        <label>2</label>
    </ligand>
</feature>
<dbReference type="InterPro" id="IPR005483">
    <property type="entry name" value="CPSase_dom"/>
</dbReference>
<evidence type="ECO:0000313" key="23">
    <source>
        <dbReference type="Proteomes" id="UP000466445"/>
    </source>
</evidence>
<dbReference type="InterPro" id="IPR011761">
    <property type="entry name" value="ATP-grasp"/>
</dbReference>
<dbReference type="GO" id="GO:0005737">
    <property type="term" value="C:cytoplasm"/>
    <property type="evidence" value="ECO:0007669"/>
    <property type="project" value="TreeGrafter"/>
</dbReference>
<feature type="domain" description="ATP-grasp" evidence="20">
    <location>
        <begin position="693"/>
        <end position="884"/>
    </location>
</feature>
<feature type="region of interest" description="Carboxyphosphate synthetic domain" evidence="19">
    <location>
        <begin position="1"/>
        <end position="407"/>
    </location>
</feature>
<sequence length="1113" mass="118887">MPRRTDLNHILVIGSGPIVIGQACEFDYSGTQACRVLRAEGLTVSLVNSNPATIMTDPEYADYTYVEPITSAFVEKVIAQQAARGNKIDAVLATLGGQTALNTAVALHNDGVLEKYGVEMIGADFDAIQRGEDRQKFKDIVAKVGGESAKSAVCYTMAEVRETVAELGLPVVVRPSFTMGGLGSGMAHSLEDVERMAGDGLAASPSANVLIEESIYGWKEYELELMRDHHDNVVVVCSIENVDPMGVHTGDSVTVAPAMTLTDREYQTMRDLGIAILREVGVDTGGCNIQFAVDPKDGRLIVIEMNPRVSRSSALASKATGFPIAKIAAKLAIGYTLDEIVNDITKKTPACFEPTLDYVVVKAPRFAFEKFPGADPTLTTTMKSVGEAMSLGRNFIEALGKVMRSLETTRAGFWTGPDDDGSVPDILDRLRTPTEGRLYDIELALRLGAGVEEVAEASGVDPWFVEQVACLVALRRELIEAPVLDEDLLRRSKHNGLSDRQIASLRTELAGEAGVRALRQRLGIHPVFKTVDTCAAEFEAKTPYHYSSYELDPAAETEVVPQTDRPKVLILGSGPNRIGQGIEFDYSCVHAATTLSEAGFETVMVNCNPETVSTDYDTADRLYFEPLTFEDVLEVYHAESQSGQGGPGVAGVIVQLGGQTPLGLAQRLADAGVPIVGTRPEAIDLAEDRGRFGDVLKSAGLPAPKFGTATSFEQAREIAARIGYPVLVRPSYVLGGRGMEIVYDEQTLHGYITRATQLSPEHPVLVDRFLEDAIEIDVDALCDGTEVYIGGVMEHIEEAGIHSGDSACALPPVTLGRSDIEAVRRATEAIAHGVGVVGLLNVQYALKDDVLYVLEANPRASRTVPFVSKATAIPLAKACARVMLGASISQLRAEGVLAASGDGATPSPNAPIAVKEAVLPFHRFRKADGSAIDSLLGPEMKSTGEVMGIDRDFGSAFAKSQTAAYGSLPSTGTIFVSVANRDKRSLVFPVKRLADLGFRVLATEGTAEMLRRNGIPCGVVRKHFEEPGEGRPAMSAVDAILAGDIDMVINTPYGNSGPRIDGYEIRSAAVAMNVPCITTVQGASAAVQGIEAGMRGDIDVRSLQELHATLGHD</sequence>
<feature type="binding site" evidence="19">
    <location>
        <position position="304"/>
    </location>
    <ligand>
        <name>Mn(2+)</name>
        <dbReference type="ChEBI" id="CHEBI:29035"/>
        <label>1</label>
    </ligand>
</feature>
<evidence type="ECO:0000256" key="9">
    <source>
        <dbReference type="ARBA" id="ARBA00022737"/>
    </source>
</evidence>
<dbReference type="UniPathway" id="UPA00068">
    <property type="reaction ID" value="UER00171"/>
</dbReference>
<feature type="binding site" evidence="19">
    <location>
        <position position="855"/>
    </location>
    <ligand>
        <name>Mn(2+)</name>
        <dbReference type="ChEBI" id="CHEBI:29035"/>
        <label>4</label>
    </ligand>
</feature>
<dbReference type="FunFam" id="3.30.470.20:FF:000007">
    <property type="entry name" value="Carbamoyl-phosphate synthase large chain"/>
    <property type="match status" value="1"/>
</dbReference>
<evidence type="ECO:0000256" key="14">
    <source>
        <dbReference type="ARBA" id="ARBA00023211"/>
    </source>
</evidence>
<comment type="catalytic activity">
    <reaction evidence="15 19">
        <text>hydrogencarbonate + NH4(+) + 2 ATP = carbamoyl phosphate + 2 ADP + phosphate + 2 H(+)</text>
        <dbReference type="Rhea" id="RHEA:18029"/>
        <dbReference type="ChEBI" id="CHEBI:15378"/>
        <dbReference type="ChEBI" id="CHEBI:17544"/>
        <dbReference type="ChEBI" id="CHEBI:28938"/>
        <dbReference type="ChEBI" id="CHEBI:30616"/>
        <dbReference type="ChEBI" id="CHEBI:43474"/>
        <dbReference type="ChEBI" id="CHEBI:58228"/>
        <dbReference type="ChEBI" id="CHEBI:456216"/>
        <dbReference type="EC" id="6.3.4.16"/>
    </reaction>
</comment>
<keyword evidence="6 19" id="KW-0436">Ligase</keyword>
<keyword evidence="10 19" id="KW-0547">Nucleotide-binding</keyword>
<dbReference type="Gene3D" id="3.30.1490.20">
    <property type="entry name" value="ATP-grasp fold, A domain"/>
    <property type="match status" value="1"/>
</dbReference>
<dbReference type="SUPFAM" id="SSF52440">
    <property type="entry name" value="PreATP-grasp domain"/>
    <property type="match status" value="2"/>
</dbReference>
<dbReference type="FunFam" id="3.40.50.20:FF:000001">
    <property type="entry name" value="Carbamoyl-phosphate synthase large chain"/>
    <property type="match status" value="1"/>
</dbReference>
<evidence type="ECO:0000259" key="21">
    <source>
        <dbReference type="PROSITE" id="PS51855"/>
    </source>
</evidence>
<feature type="binding site" evidence="19">
    <location>
        <position position="213"/>
    </location>
    <ligand>
        <name>ATP</name>
        <dbReference type="ChEBI" id="CHEBI:30616"/>
        <label>1</label>
    </ligand>
</feature>
<dbReference type="GO" id="GO:0005524">
    <property type="term" value="F:ATP binding"/>
    <property type="evidence" value="ECO:0007669"/>
    <property type="project" value="UniProtKB-UniRule"/>
</dbReference>
<evidence type="ECO:0000256" key="1">
    <source>
        <dbReference type="ARBA" id="ARBA00001936"/>
    </source>
</evidence>
<evidence type="ECO:0000256" key="17">
    <source>
        <dbReference type="ARBA" id="ARBA00057223"/>
    </source>
</evidence>
<dbReference type="InterPro" id="IPR033937">
    <property type="entry name" value="MGS_CPS_CarB"/>
</dbReference>
<dbReference type="SUPFAM" id="SSF48108">
    <property type="entry name" value="Carbamoyl phosphate synthetase, large subunit connection domain"/>
    <property type="match status" value="1"/>
</dbReference>
<feature type="binding site" evidence="19">
    <location>
        <position position="843"/>
    </location>
    <ligand>
        <name>Mn(2+)</name>
        <dbReference type="ChEBI" id="CHEBI:29035"/>
        <label>3</label>
    </ligand>
</feature>
<evidence type="ECO:0000256" key="8">
    <source>
        <dbReference type="ARBA" id="ARBA00022723"/>
    </source>
</evidence>
<evidence type="ECO:0000256" key="11">
    <source>
        <dbReference type="ARBA" id="ARBA00022840"/>
    </source>
</evidence>
<evidence type="ECO:0000256" key="7">
    <source>
        <dbReference type="ARBA" id="ARBA00022605"/>
    </source>
</evidence>
<dbReference type="SUPFAM" id="SSF52335">
    <property type="entry name" value="Methylglyoxal synthase-like"/>
    <property type="match status" value="1"/>
</dbReference>
<feature type="binding site" evidence="19">
    <location>
        <position position="306"/>
    </location>
    <ligand>
        <name>Mn(2+)</name>
        <dbReference type="ChEBI" id="CHEBI:29035"/>
        <label>2</label>
    </ligand>
</feature>
<evidence type="ECO:0000256" key="19">
    <source>
        <dbReference type="HAMAP-Rule" id="MF_01210"/>
    </source>
</evidence>
<dbReference type="Pfam" id="PF02787">
    <property type="entry name" value="CPSase_L_D3"/>
    <property type="match status" value="1"/>
</dbReference>
<feature type="binding site" evidence="19">
    <location>
        <position position="290"/>
    </location>
    <ligand>
        <name>Mg(2+)</name>
        <dbReference type="ChEBI" id="CHEBI:18420"/>
        <label>1</label>
    </ligand>
</feature>
<feature type="binding site" evidence="19">
    <location>
        <position position="775"/>
    </location>
    <ligand>
        <name>ATP</name>
        <dbReference type="ChEBI" id="CHEBI:30616"/>
        <label>2</label>
    </ligand>
</feature>
<feature type="binding site" evidence="19">
    <location>
        <position position="180"/>
    </location>
    <ligand>
        <name>ATP</name>
        <dbReference type="ChEBI" id="CHEBI:30616"/>
        <label>1</label>
    </ligand>
</feature>
<dbReference type="SUPFAM" id="SSF56059">
    <property type="entry name" value="Glutathione synthetase ATP-binding domain-like"/>
    <property type="match status" value="2"/>
</dbReference>
<dbReference type="RefSeq" id="WP_163700475.1">
    <property type="nucleotide sequence ID" value="NZ_AP022595.1"/>
</dbReference>
<evidence type="ECO:0000313" key="22">
    <source>
        <dbReference type="EMBL" id="BBY61346.1"/>
    </source>
</evidence>
<feature type="binding site" evidence="19">
    <location>
        <position position="770"/>
    </location>
    <ligand>
        <name>ATP</name>
        <dbReference type="ChEBI" id="CHEBI:30616"/>
        <label>2</label>
    </ligand>
</feature>
<dbReference type="GO" id="GO:0004087">
    <property type="term" value="F:carbamoyl-phosphate synthase (ammonia) activity"/>
    <property type="evidence" value="ECO:0007669"/>
    <property type="project" value="UniProtKB-EC"/>
</dbReference>
<comment type="domain">
    <text evidence="19">The large subunit is composed of 2 ATP-grasp domains that are involved in binding the 2 ATP molecules needed for carbamoyl phosphate synthesis. The N-terminal ATP-grasp domain (referred to as the carboxyphosphate synthetic component) catalyzes the ATP-dependent phosphorylation of hydrogencarbonate to carboxyphosphate and the subsequent nucleophilic attack by ammonia to form a carbamate intermediate. The C-terminal ATP-grasp domain (referred to as the carbamoyl phosphate synthetic component) then catalyzes the phosphorylation of carbamate with the second ATP to form the end product carbamoyl phosphate. The reactive and unstable enzyme intermediates are sequentially channeled from one active site to the next through the interior of the protein over a distance of at least 96 A.</text>
</comment>
<gene>
    <name evidence="19 22" type="primary">carB</name>
    <name evidence="22" type="ORF">MSAR_44820</name>
</gene>
<dbReference type="GO" id="GO:0004088">
    <property type="term" value="F:carbamoyl-phosphate synthase (glutamine-hydrolyzing) activity"/>
    <property type="evidence" value="ECO:0007669"/>
    <property type="project" value="UniProtKB-UniRule"/>
</dbReference>
<feature type="binding site" evidence="19">
    <location>
        <position position="290"/>
    </location>
    <ligand>
        <name>Mn(2+)</name>
        <dbReference type="ChEBI" id="CHEBI:29035"/>
        <label>1</label>
    </ligand>
</feature>
<feature type="binding site" evidence="19">
    <location>
        <position position="843"/>
    </location>
    <ligand>
        <name>Mg(2+)</name>
        <dbReference type="ChEBI" id="CHEBI:18420"/>
        <label>3</label>
    </ligand>
</feature>
<dbReference type="PANTHER" id="PTHR11405">
    <property type="entry name" value="CARBAMOYLTRANSFERASE FAMILY MEMBER"/>
    <property type="match status" value="1"/>
</dbReference>
<feature type="binding site" evidence="19">
    <location>
        <position position="843"/>
    </location>
    <ligand>
        <name>ATP</name>
        <dbReference type="ChEBI" id="CHEBI:30616"/>
        <label>2</label>
    </ligand>
</feature>
<dbReference type="InterPro" id="IPR006275">
    <property type="entry name" value="CPSase_lsu"/>
</dbReference>
<dbReference type="PROSITE" id="PS00867">
    <property type="entry name" value="CPSASE_2"/>
    <property type="match status" value="2"/>
</dbReference>
<dbReference type="EMBL" id="AP022595">
    <property type="protein sequence ID" value="BBY61346.1"/>
    <property type="molecule type" value="Genomic_DNA"/>
</dbReference>
<dbReference type="Gene3D" id="3.40.50.1380">
    <property type="entry name" value="Methylglyoxal synthase-like domain"/>
    <property type="match status" value="1"/>
</dbReference>
<dbReference type="InterPro" id="IPR013815">
    <property type="entry name" value="ATP_grasp_subdomain_1"/>
</dbReference>
<evidence type="ECO:0000256" key="10">
    <source>
        <dbReference type="ARBA" id="ARBA00022741"/>
    </source>
</evidence>
<dbReference type="FunFam" id="3.40.50.20:FF:000003">
    <property type="entry name" value="Carbamoyl-phosphate synthase large chain"/>
    <property type="match status" value="1"/>
</dbReference>
<keyword evidence="23" id="KW-1185">Reference proteome</keyword>
<feature type="region of interest" description="Allosteric domain" evidence="19">
    <location>
        <begin position="966"/>
        <end position="1113"/>
    </location>
</feature>
<evidence type="ECO:0000256" key="5">
    <source>
        <dbReference type="ARBA" id="ARBA00022571"/>
    </source>
</evidence>
<dbReference type="AlphaFoldDB" id="A0A7I7SZX1"/>
<dbReference type="FunFam" id="3.30.1490.20:FF:000001">
    <property type="entry name" value="Carbamoyl-phosphate synthase large chain"/>
    <property type="match status" value="1"/>
</dbReference>
<name>A0A7I7SZX1_9MYCO</name>
<feature type="binding site" evidence="19">
    <location>
        <position position="857"/>
    </location>
    <ligand>
        <name>Mg(2+)</name>
        <dbReference type="ChEBI" id="CHEBI:18420"/>
        <label>4</label>
    </ligand>
</feature>
<comment type="catalytic activity">
    <reaction evidence="16 19">
        <text>hydrogencarbonate + L-glutamine + 2 ATP + H2O = carbamoyl phosphate + L-glutamate + 2 ADP + phosphate + 2 H(+)</text>
        <dbReference type="Rhea" id="RHEA:18633"/>
        <dbReference type="ChEBI" id="CHEBI:15377"/>
        <dbReference type="ChEBI" id="CHEBI:15378"/>
        <dbReference type="ChEBI" id="CHEBI:17544"/>
        <dbReference type="ChEBI" id="CHEBI:29985"/>
        <dbReference type="ChEBI" id="CHEBI:30616"/>
        <dbReference type="ChEBI" id="CHEBI:43474"/>
        <dbReference type="ChEBI" id="CHEBI:58228"/>
        <dbReference type="ChEBI" id="CHEBI:58359"/>
        <dbReference type="ChEBI" id="CHEBI:456216"/>
        <dbReference type="EC" id="6.3.5.5"/>
    </reaction>
</comment>
<feature type="binding site" evidence="19">
    <location>
        <position position="181"/>
    </location>
    <ligand>
        <name>ATP</name>
        <dbReference type="ChEBI" id="CHEBI:30616"/>
        <label>1</label>
    </ligand>
</feature>
<reference evidence="22 23" key="1">
    <citation type="journal article" date="2019" name="Emerg. Microbes Infect.">
        <title>Comprehensive subspecies identification of 175 nontuberculous mycobacteria species based on 7547 genomic profiles.</title>
        <authorList>
            <person name="Matsumoto Y."/>
            <person name="Kinjo T."/>
            <person name="Motooka D."/>
            <person name="Nabeya D."/>
            <person name="Jung N."/>
            <person name="Uechi K."/>
            <person name="Horii T."/>
            <person name="Iida T."/>
            <person name="Fujita J."/>
            <person name="Nakamura S."/>
        </authorList>
    </citation>
    <scope>NUCLEOTIDE SEQUENCE [LARGE SCALE GENOMIC DNA]</scope>
    <source>
        <strain evidence="22 23">JCM 30395</strain>
    </source>
</reference>
<keyword evidence="8" id="KW-0479">Metal-binding</keyword>
<comment type="subunit">
    <text evidence="18 19">Composed of two chains; the small (or glutamine) chain promotes the hydrolysis of glutamine to ammonia, which is used by the large (or ammonia) chain to synthesize carbamoyl phosphate. Tetramer of heterodimers (alpha,beta)4.</text>
</comment>
<dbReference type="PROSITE" id="PS50975">
    <property type="entry name" value="ATP_GRASP"/>
    <property type="match status" value="2"/>
</dbReference>
<feature type="domain" description="ATP-grasp" evidence="20">
    <location>
        <begin position="138"/>
        <end position="333"/>
    </location>
</feature>
<keyword evidence="11 19" id="KW-0067">ATP-binding</keyword>
<evidence type="ECO:0000256" key="12">
    <source>
        <dbReference type="ARBA" id="ARBA00022842"/>
    </source>
</evidence>
<feature type="binding site" evidence="19">
    <location>
        <position position="215"/>
    </location>
    <ligand>
        <name>ATP</name>
        <dbReference type="ChEBI" id="CHEBI:30616"/>
        <label>1</label>
    </ligand>
</feature>
<feature type="binding site" evidence="19">
    <location>
        <position position="855"/>
    </location>
    <ligand>
        <name>Mg(2+)</name>
        <dbReference type="ChEBI" id="CHEBI:18420"/>
        <label>3</label>
    </ligand>
</feature>
<dbReference type="Gene3D" id="3.30.470.20">
    <property type="entry name" value="ATP-grasp fold, B domain"/>
    <property type="match status" value="2"/>
</dbReference>
<keyword evidence="9 19" id="KW-0677">Repeat</keyword>
<accession>A0A7I7SZX1</accession>
<dbReference type="InterPro" id="IPR005480">
    <property type="entry name" value="CPSase_lsu_oligo"/>
</dbReference>
<comment type="cofactor">
    <cofactor evidence="1">
        <name>Mn(2+)</name>
        <dbReference type="ChEBI" id="CHEBI:29035"/>
    </cofactor>
</comment>
<dbReference type="InterPro" id="IPR058047">
    <property type="entry name" value="CPSase_preATP-grasp"/>
</dbReference>
<dbReference type="CDD" id="cd01424">
    <property type="entry name" value="MGS_CPS_II"/>
    <property type="match status" value="1"/>
</dbReference>
<dbReference type="PROSITE" id="PS51855">
    <property type="entry name" value="MGS"/>
    <property type="match status" value="1"/>
</dbReference>
<dbReference type="Pfam" id="PF02142">
    <property type="entry name" value="MGS"/>
    <property type="match status" value="1"/>
</dbReference>
<feature type="binding site" evidence="19">
    <location>
        <position position="768"/>
    </location>
    <ligand>
        <name>ATP</name>
        <dbReference type="ChEBI" id="CHEBI:30616"/>
        <label>2</label>
    </ligand>
</feature>
<dbReference type="Pfam" id="PF02786">
    <property type="entry name" value="CPSase_L_D2"/>
    <property type="match status" value="2"/>
</dbReference>
<feature type="binding site" evidence="19">
    <location>
        <position position="248"/>
    </location>
    <ligand>
        <name>ATP</name>
        <dbReference type="ChEBI" id="CHEBI:30616"/>
        <label>1</label>
    </ligand>
</feature>
<feature type="binding site" evidence="19">
    <location>
        <position position="857"/>
    </location>
    <ligand>
        <name>Mn(2+)</name>
        <dbReference type="ChEBI" id="CHEBI:29035"/>
        <label>4</label>
    </ligand>
</feature>
<dbReference type="PRINTS" id="PR00098">
    <property type="entry name" value="CPSASE"/>
</dbReference>
<dbReference type="FunFam" id="3.30.470.20:FF:000014">
    <property type="entry name" value="Carbamoyl-phosphate synthase large chain"/>
    <property type="match status" value="1"/>
</dbReference>
<feature type="binding site" evidence="19">
    <location>
        <position position="801"/>
    </location>
    <ligand>
        <name>ATP</name>
        <dbReference type="ChEBI" id="CHEBI:30616"/>
        <label>2</label>
    </ligand>
</feature>
<feature type="binding site" evidence="19">
    <location>
        <position position="855"/>
    </location>
    <ligand>
        <name>Mg(2+)</name>
        <dbReference type="ChEBI" id="CHEBI:18420"/>
        <label>4</label>
    </ligand>
</feature>
<dbReference type="GO" id="GO:0006526">
    <property type="term" value="P:L-arginine biosynthetic process"/>
    <property type="evidence" value="ECO:0007669"/>
    <property type="project" value="UniProtKB-UniRule"/>
</dbReference>
<feature type="binding site" evidence="19">
    <location>
        <position position="855"/>
    </location>
    <ligand>
        <name>Mn(2+)</name>
        <dbReference type="ChEBI" id="CHEBI:29035"/>
        <label>3</label>
    </ligand>
</feature>
<dbReference type="Proteomes" id="UP000466445">
    <property type="component" value="Chromosome"/>
</dbReference>
<evidence type="ECO:0000256" key="15">
    <source>
        <dbReference type="ARBA" id="ARBA00047359"/>
    </source>
</evidence>
<dbReference type="EC" id="6.3.4.16" evidence="19"/>
<keyword evidence="7 19" id="KW-0028">Amino-acid biosynthesis</keyword>
<protein>
    <recommendedName>
        <fullName evidence="19">Carbamoyl phosphate synthase large chain</fullName>
        <ecNumber evidence="19">6.3.4.16</ecNumber>
        <ecNumber evidence="19">6.3.5.5</ecNumber>
    </recommendedName>
    <alternativeName>
        <fullName evidence="19">Carbamoyl phosphate synthetase ammonia chain</fullName>
    </alternativeName>
</protein>
<evidence type="ECO:0000256" key="4">
    <source>
        <dbReference type="ARBA" id="ARBA00009799"/>
    </source>
</evidence>
<dbReference type="InterPro" id="IPR005479">
    <property type="entry name" value="CPAse_ATP-bd"/>
</dbReference>
<organism evidence="22 23">
    <name type="scientific">Mycolicibacterium sarraceniae</name>
    <dbReference type="NCBI Taxonomy" id="1534348"/>
    <lineage>
        <taxon>Bacteria</taxon>
        <taxon>Bacillati</taxon>
        <taxon>Actinomycetota</taxon>
        <taxon>Actinomycetes</taxon>
        <taxon>Mycobacteriales</taxon>
        <taxon>Mycobacteriaceae</taxon>
        <taxon>Mycolicibacterium</taxon>
    </lineage>
</organism>
<dbReference type="InterPro" id="IPR036897">
    <property type="entry name" value="CarbamoylP_synth_lsu_oligo_sf"/>
</dbReference>
<dbReference type="Pfam" id="PF25596">
    <property type="entry name" value="CPSase_L_D1"/>
    <property type="match status" value="2"/>
</dbReference>
<dbReference type="PROSITE" id="PS00866">
    <property type="entry name" value="CPSASE_1"/>
    <property type="match status" value="1"/>
</dbReference>
<feature type="binding site" evidence="19">
    <location>
        <position position="729"/>
    </location>
    <ligand>
        <name>ATP</name>
        <dbReference type="ChEBI" id="CHEBI:30616"/>
        <label>2</label>
    </ligand>
</feature>
<feature type="binding site" evidence="19">
    <location>
        <position position="306"/>
    </location>
    <ligand>
        <name>Mg(2+)</name>
        <dbReference type="ChEBI" id="CHEBI:18420"/>
        <label>2</label>
    </ligand>
</feature>
<feature type="binding site" evidence="19">
    <location>
        <position position="246"/>
    </location>
    <ligand>
        <name>ATP</name>
        <dbReference type="ChEBI" id="CHEBI:30616"/>
        <label>1</label>
    </ligand>
</feature>
<dbReference type="EC" id="6.3.5.5" evidence="19"/>
<feature type="domain" description="MGS-like" evidence="21">
    <location>
        <begin position="966"/>
        <end position="1113"/>
    </location>
</feature>
<dbReference type="InterPro" id="IPR036914">
    <property type="entry name" value="MGS-like_dom_sf"/>
</dbReference>
<comment type="caution">
    <text evidence="19">Lacks conserved residue(s) required for the propagation of feature annotation.</text>
</comment>